<dbReference type="InterPro" id="IPR010023">
    <property type="entry name" value="KdsC_fam"/>
</dbReference>
<proteinExistence type="inferred from homology"/>
<evidence type="ECO:0000256" key="2">
    <source>
        <dbReference type="ARBA" id="ARBA00005893"/>
    </source>
</evidence>
<protein>
    <submittedName>
        <fullName evidence="7">3-deoxy-D-manno-octulosonate 8-phosphate phosphatase (KDO 8-P phosphatase)</fullName>
    </submittedName>
</protein>
<evidence type="ECO:0000256" key="3">
    <source>
        <dbReference type="ARBA" id="ARBA00011881"/>
    </source>
</evidence>
<comment type="similarity">
    <text evidence="2">Belongs to the KdsC family.</text>
</comment>
<keyword evidence="5" id="KW-0378">Hydrolase</keyword>
<evidence type="ECO:0000256" key="5">
    <source>
        <dbReference type="ARBA" id="ARBA00022801"/>
    </source>
</evidence>
<organism evidence="7 8">
    <name type="scientific">Selenomonas ruminantium</name>
    <dbReference type="NCBI Taxonomy" id="971"/>
    <lineage>
        <taxon>Bacteria</taxon>
        <taxon>Bacillati</taxon>
        <taxon>Bacillota</taxon>
        <taxon>Negativicutes</taxon>
        <taxon>Selenomonadales</taxon>
        <taxon>Selenomonadaceae</taxon>
        <taxon>Selenomonas</taxon>
    </lineage>
</organism>
<sequence>MLRMIIFDIDGVLTDGTILVDESGNEYKRVFLNDIDALHQMVRDGVYVAAITGENTPLADYFGRKIPWKYFVKGCKHKLEAFKSILLEEGCQLDETAYIGDGLYDVPVLKYVSNSICPANAVPPAKAASRIHLHNSGGHGCVVELYEMIKNGEI</sequence>
<evidence type="ECO:0000256" key="4">
    <source>
        <dbReference type="ARBA" id="ARBA00022723"/>
    </source>
</evidence>
<dbReference type="SFLD" id="SFLDG01138">
    <property type="entry name" value="C1.6.2:_Deoxy-d-mannose-octulo"/>
    <property type="match status" value="1"/>
</dbReference>
<dbReference type="Gene3D" id="3.40.50.1000">
    <property type="entry name" value="HAD superfamily/HAD-like"/>
    <property type="match status" value="1"/>
</dbReference>
<dbReference type="Pfam" id="PF08282">
    <property type="entry name" value="Hydrolase_3"/>
    <property type="match status" value="1"/>
</dbReference>
<dbReference type="RefSeq" id="WP_074672988.1">
    <property type="nucleotide sequence ID" value="NZ_FNQG01000011.1"/>
</dbReference>
<evidence type="ECO:0000313" key="7">
    <source>
        <dbReference type="EMBL" id="SEA23304.1"/>
    </source>
</evidence>
<dbReference type="EMBL" id="FNQG01000011">
    <property type="protein sequence ID" value="SEA23304.1"/>
    <property type="molecule type" value="Genomic_DNA"/>
</dbReference>
<dbReference type="InterPro" id="IPR036412">
    <property type="entry name" value="HAD-like_sf"/>
</dbReference>
<accession>A0A1H3ZJ86</accession>
<dbReference type="PANTHER" id="PTHR21485">
    <property type="entry name" value="HAD SUPERFAMILY MEMBERS CMAS AND KDSC"/>
    <property type="match status" value="1"/>
</dbReference>
<name>A0A1H3ZJ86_SELRU</name>
<reference evidence="7 8" key="1">
    <citation type="submission" date="2016-10" db="EMBL/GenBank/DDBJ databases">
        <authorList>
            <person name="de Groot N.N."/>
        </authorList>
    </citation>
    <scope>NUCLEOTIDE SEQUENCE [LARGE SCALE GENOMIC DNA]</scope>
    <source>
        <strain evidence="7 8">DSM 2872</strain>
    </source>
</reference>
<dbReference type="InterPro" id="IPR050793">
    <property type="entry name" value="CMP-NeuNAc_synthase"/>
</dbReference>
<dbReference type="GO" id="GO:0046872">
    <property type="term" value="F:metal ion binding"/>
    <property type="evidence" value="ECO:0007669"/>
    <property type="project" value="UniProtKB-KW"/>
</dbReference>
<keyword evidence="4" id="KW-0479">Metal-binding</keyword>
<dbReference type="AlphaFoldDB" id="A0A1H3ZJ86"/>
<evidence type="ECO:0000256" key="6">
    <source>
        <dbReference type="ARBA" id="ARBA00022842"/>
    </source>
</evidence>
<evidence type="ECO:0000256" key="1">
    <source>
        <dbReference type="ARBA" id="ARBA00001946"/>
    </source>
</evidence>
<dbReference type="InterPro" id="IPR023214">
    <property type="entry name" value="HAD_sf"/>
</dbReference>
<keyword evidence="6" id="KW-0460">Magnesium</keyword>
<dbReference type="Proteomes" id="UP000183469">
    <property type="component" value="Unassembled WGS sequence"/>
</dbReference>
<gene>
    <name evidence="7" type="ORF">SAMN05660648_02440</name>
</gene>
<dbReference type="SUPFAM" id="SSF56784">
    <property type="entry name" value="HAD-like"/>
    <property type="match status" value="1"/>
</dbReference>
<evidence type="ECO:0000313" key="8">
    <source>
        <dbReference type="Proteomes" id="UP000183469"/>
    </source>
</evidence>
<dbReference type="SFLD" id="SFLDG01136">
    <property type="entry name" value="C1.6:_Phosphoserine_Phosphatas"/>
    <property type="match status" value="1"/>
</dbReference>
<dbReference type="GO" id="GO:0016788">
    <property type="term" value="F:hydrolase activity, acting on ester bonds"/>
    <property type="evidence" value="ECO:0007669"/>
    <property type="project" value="InterPro"/>
</dbReference>
<dbReference type="SFLD" id="SFLDS00003">
    <property type="entry name" value="Haloacid_Dehalogenase"/>
    <property type="match status" value="1"/>
</dbReference>
<comment type="subunit">
    <text evidence="3">Homotetramer.</text>
</comment>
<dbReference type="GO" id="GO:0008781">
    <property type="term" value="F:N-acylneuraminate cytidylyltransferase activity"/>
    <property type="evidence" value="ECO:0007669"/>
    <property type="project" value="TreeGrafter"/>
</dbReference>
<dbReference type="OrthoDB" id="9781311at2"/>
<dbReference type="PANTHER" id="PTHR21485:SF3">
    <property type="entry name" value="N-ACYLNEURAMINATE CYTIDYLYLTRANSFERASE"/>
    <property type="match status" value="1"/>
</dbReference>
<comment type="cofactor">
    <cofactor evidence="1">
        <name>Mg(2+)</name>
        <dbReference type="ChEBI" id="CHEBI:18420"/>
    </cofactor>
</comment>